<keyword evidence="10 11" id="KW-0694">RNA-binding</keyword>
<evidence type="ECO:0000259" key="12">
    <source>
        <dbReference type="Pfam" id="PF01743"/>
    </source>
</evidence>
<evidence type="ECO:0000313" key="16">
    <source>
        <dbReference type="Proteomes" id="UP000231701"/>
    </source>
</evidence>
<keyword evidence="5" id="KW-0479">Metal-binding</keyword>
<dbReference type="CDD" id="cd00077">
    <property type="entry name" value="HDc"/>
    <property type="match status" value="1"/>
</dbReference>
<dbReference type="GO" id="GO:0005524">
    <property type="term" value="F:ATP binding"/>
    <property type="evidence" value="ECO:0007669"/>
    <property type="project" value="UniProtKB-KW"/>
</dbReference>
<dbReference type="GO" id="GO:0046872">
    <property type="term" value="F:metal ion binding"/>
    <property type="evidence" value="ECO:0007669"/>
    <property type="project" value="UniProtKB-KW"/>
</dbReference>
<reference evidence="15 16" key="1">
    <citation type="submission" date="2016-12" db="EMBL/GenBank/DDBJ databases">
        <title>Isolation and genomic insights into novel planktonic Zetaproteobacteria from stratified waters of the Chesapeake Bay.</title>
        <authorList>
            <person name="McAllister S.M."/>
            <person name="Kato S."/>
            <person name="Chan C.S."/>
            <person name="Chiu B.K."/>
            <person name="Field E.K."/>
        </authorList>
    </citation>
    <scope>NUCLEOTIDE SEQUENCE [LARGE SCALE GENOMIC DNA]</scope>
    <source>
        <strain evidence="15 16">CP-5</strain>
    </source>
</reference>
<dbReference type="Gene3D" id="1.10.3090.10">
    <property type="entry name" value="cca-adding enzyme, domain 2"/>
    <property type="match status" value="1"/>
</dbReference>
<organism evidence="15 16">
    <name type="scientific">Mariprofundus aestuarium</name>
    <dbReference type="NCBI Taxonomy" id="1921086"/>
    <lineage>
        <taxon>Bacteria</taxon>
        <taxon>Pseudomonadati</taxon>
        <taxon>Pseudomonadota</taxon>
        <taxon>Candidatius Mariprofundia</taxon>
        <taxon>Mariprofundales</taxon>
        <taxon>Mariprofundaceae</taxon>
        <taxon>Mariprofundus</taxon>
    </lineage>
</organism>
<comment type="similarity">
    <text evidence="11">Belongs to the tRNA nucleotidyltransferase/poly(A) polymerase family.</text>
</comment>
<dbReference type="GO" id="GO:0042245">
    <property type="term" value="P:RNA repair"/>
    <property type="evidence" value="ECO:0007669"/>
    <property type="project" value="UniProtKB-KW"/>
</dbReference>
<evidence type="ECO:0000259" key="14">
    <source>
        <dbReference type="Pfam" id="PF12627"/>
    </source>
</evidence>
<sequence>MTDQTSKVGLLSSTSLPARLMTLCNQIAQTGGRGWLVGGSVRDMLLGHPPKDFDLEVYGIEAKALETLLKTMGRTEAVGRQFGILKLWTGGLEIDVALPRTERKTASGHCGFAIHTDPYLSPEKACLRRDFSINAMMFDPLTCSLLDFHNGQRDLKAGILRHVSSAFAEDPLRPLRAVQFAARFKLTLEKDTADLCRSLLAEADKLPPSRIWDEWKKWALSQHPSYGLSALAESGWLVRYPELEPMMGCEQEPHWHPEGDVWKHTLQVCDQAANLCTRKELNDETRMLLVLSSLCHDVGKPDTSFVNDQGRICSPGHAEVGVDISRSFLKRIAAPLRLTDMILPLVKEHITHLHGEPTERAVRRLADRLTPANIELWEMLVEADASGRHPAPASRPALGWLKLAEELKHQHNRPEPLLTGQMLLDLGEKPGPGMGEIISKAYQAQLDGTISDKHSAVQWYNDFRPWSQ</sequence>
<dbReference type="KEGG" id="maes:Ga0123461_1296"/>
<keyword evidence="8" id="KW-0067">ATP-binding</keyword>
<dbReference type="GO" id="GO:0008033">
    <property type="term" value="P:tRNA processing"/>
    <property type="evidence" value="ECO:0007669"/>
    <property type="project" value="UniProtKB-KW"/>
</dbReference>
<dbReference type="GO" id="GO:0003723">
    <property type="term" value="F:RNA binding"/>
    <property type="evidence" value="ECO:0007669"/>
    <property type="project" value="UniProtKB-KW"/>
</dbReference>
<evidence type="ECO:0000256" key="1">
    <source>
        <dbReference type="ARBA" id="ARBA00001946"/>
    </source>
</evidence>
<keyword evidence="7" id="KW-0692">RNA repair</keyword>
<evidence type="ECO:0000259" key="13">
    <source>
        <dbReference type="Pfam" id="PF01966"/>
    </source>
</evidence>
<dbReference type="SUPFAM" id="SSF81891">
    <property type="entry name" value="Poly A polymerase C-terminal region-like"/>
    <property type="match status" value="1"/>
</dbReference>
<dbReference type="CDD" id="cd05398">
    <property type="entry name" value="NT_ClassII-CCAase"/>
    <property type="match status" value="1"/>
</dbReference>
<keyword evidence="6" id="KW-0547">Nucleotide-binding</keyword>
<accession>A0A2K8KXU7</accession>
<keyword evidence="16" id="KW-1185">Reference proteome</keyword>
<dbReference type="Pfam" id="PF01743">
    <property type="entry name" value="PolyA_pol"/>
    <property type="match status" value="1"/>
</dbReference>
<dbReference type="Pfam" id="PF01966">
    <property type="entry name" value="HD"/>
    <property type="match status" value="1"/>
</dbReference>
<dbReference type="PANTHER" id="PTHR47545">
    <property type="entry name" value="MULTIFUNCTIONAL CCA PROTEIN"/>
    <property type="match status" value="1"/>
</dbReference>
<name>A0A2K8KXU7_MARES</name>
<dbReference type="AlphaFoldDB" id="A0A2K8KXU7"/>
<keyword evidence="2 11" id="KW-0808">Transferase</keyword>
<keyword evidence="9" id="KW-0460">Magnesium</keyword>
<dbReference type="SUPFAM" id="SSF81301">
    <property type="entry name" value="Nucleotidyltransferase"/>
    <property type="match status" value="1"/>
</dbReference>
<dbReference type="Gene3D" id="3.30.460.10">
    <property type="entry name" value="Beta Polymerase, domain 2"/>
    <property type="match status" value="1"/>
</dbReference>
<dbReference type="RefSeq" id="WP_100277576.1">
    <property type="nucleotide sequence ID" value="NZ_CP018799.1"/>
</dbReference>
<dbReference type="EC" id="2.7.7.72" evidence="15"/>
<dbReference type="InterPro" id="IPR006674">
    <property type="entry name" value="HD_domain"/>
</dbReference>
<feature type="domain" description="Poly A polymerase head" evidence="12">
    <location>
        <begin position="35"/>
        <end position="161"/>
    </location>
</feature>
<evidence type="ECO:0000313" key="15">
    <source>
        <dbReference type="EMBL" id="ATX79713.1"/>
    </source>
</evidence>
<dbReference type="EMBL" id="CP018799">
    <property type="protein sequence ID" value="ATX79713.1"/>
    <property type="molecule type" value="Genomic_DNA"/>
</dbReference>
<evidence type="ECO:0000256" key="2">
    <source>
        <dbReference type="ARBA" id="ARBA00022679"/>
    </source>
</evidence>
<proteinExistence type="inferred from homology"/>
<dbReference type="InterPro" id="IPR002646">
    <property type="entry name" value="PolA_pol_head_dom"/>
</dbReference>
<evidence type="ECO:0000256" key="9">
    <source>
        <dbReference type="ARBA" id="ARBA00022842"/>
    </source>
</evidence>
<protein>
    <submittedName>
        <fullName evidence="15">tRNA nucleotidyltransferase (CCA-adding enzyme)</fullName>
        <ecNumber evidence="15">2.7.7.72</ecNumber>
        <ecNumber evidence="15">3.1.3.-</ecNumber>
        <ecNumber evidence="15">3.1.4.-</ecNumber>
    </submittedName>
</protein>
<evidence type="ECO:0000256" key="6">
    <source>
        <dbReference type="ARBA" id="ARBA00022741"/>
    </source>
</evidence>
<dbReference type="InterPro" id="IPR043519">
    <property type="entry name" value="NT_sf"/>
</dbReference>
<keyword evidence="4 15" id="KW-0548">Nucleotidyltransferase</keyword>
<dbReference type="GO" id="GO:0016787">
    <property type="term" value="F:hydrolase activity"/>
    <property type="evidence" value="ECO:0007669"/>
    <property type="project" value="UniProtKB-KW"/>
</dbReference>
<dbReference type="GO" id="GO:0004810">
    <property type="term" value="F:CCA tRNA nucleotidyltransferase activity"/>
    <property type="evidence" value="ECO:0007669"/>
    <property type="project" value="UniProtKB-EC"/>
</dbReference>
<dbReference type="OrthoDB" id="9805698at2"/>
<feature type="domain" description="tRNA nucleotidyltransferase/poly(A) polymerase RNA and SrmB- binding" evidence="14">
    <location>
        <begin position="186"/>
        <end position="245"/>
    </location>
</feature>
<keyword evidence="15" id="KW-0378">Hydrolase</keyword>
<gene>
    <name evidence="15" type="ORF">Ga0123461_1296</name>
</gene>
<evidence type="ECO:0000256" key="10">
    <source>
        <dbReference type="ARBA" id="ARBA00022884"/>
    </source>
</evidence>
<dbReference type="EC" id="3.1.3.-" evidence="15"/>
<dbReference type="Pfam" id="PF12627">
    <property type="entry name" value="PolyA_pol_RNAbd"/>
    <property type="match status" value="1"/>
</dbReference>
<evidence type="ECO:0000256" key="4">
    <source>
        <dbReference type="ARBA" id="ARBA00022695"/>
    </source>
</evidence>
<dbReference type="Proteomes" id="UP000231701">
    <property type="component" value="Chromosome"/>
</dbReference>
<evidence type="ECO:0000256" key="8">
    <source>
        <dbReference type="ARBA" id="ARBA00022840"/>
    </source>
</evidence>
<evidence type="ECO:0000256" key="11">
    <source>
        <dbReference type="RuleBase" id="RU003953"/>
    </source>
</evidence>
<comment type="cofactor">
    <cofactor evidence="1">
        <name>Mg(2+)</name>
        <dbReference type="ChEBI" id="CHEBI:18420"/>
    </cofactor>
</comment>
<keyword evidence="3" id="KW-0819">tRNA processing</keyword>
<evidence type="ECO:0000256" key="3">
    <source>
        <dbReference type="ARBA" id="ARBA00022694"/>
    </source>
</evidence>
<dbReference type="InterPro" id="IPR032828">
    <property type="entry name" value="PolyA_RNA-bd"/>
</dbReference>
<evidence type="ECO:0000256" key="5">
    <source>
        <dbReference type="ARBA" id="ARBA00022723"/>
    </source>
</evidence>
<dbReference type="EC" id="3.1.4.-" evidence="15"/>
<dbReference type="InterPro" id="IPR050124">
    <property type="entry name" value="tRNA_CCA-adding_enzyme"/>
</dbReference>
<dbReference type="InterPro" id="IPR003607">
    <property type="entry name" value="HD/PDEase_dom"/>
</dbReference>
<feature type="domain" description="HD" evidence="13">
    <location>
        <begin position="261"/>
        <end position="370"/>
    </location>
</feature>
<dbReference type="PANTHER" id="PTHR47545:SF1">
    <property type="entry name" value="MULTIFUNCTIONAL CCA PROTEIN"/>
    <property type="match status" value="1"/>
</dbReference>
<evidence type="ECO:0000256" key="7">
    <source>
        <dbReference type="ARBA" id="ARBA00022800"/>
    </source>
</evidence>